<dbReference type="InterPro" id="IPR033870">
    <property type="entry name" value="FatB"/>
</dbReference>
<dbReference type="GO" id="GO:1901678">
    <property type="term" value="P:iron coordination entity transport"/>
    <property type="evidence" value="ECO:0007669"/>
    <property type="project" value="UniProtKB-ARBA"/>
</dbReference>
<dbReference type="CDD" id="cd01140">
    <property type="entry name" value="FatB"/>
    <property type="match status" value="1"/>
</dbReference>
<evidence type="ECO:0000313" key="8">
    <source>
        <dbReference type="EMBL" id="GLK77594.1"/>
    </source>
</evidence>
<keyword evidence="5 6" id="KW-0732">Signal</keyword>
<comment type="caution">
    <text evidence="8">The sequence shown here is derived from an EMBL/GenBank/DDBJ whole genome shotgun (WGS) entry which is preliminary data.</text>
</comment>
<dbReference type="RefSeq" id="WP_271205437.1">
    <property type="nucleotide sequence ID" value="NZ_BSFK01000016.1"/>
</dbReference>
<keyword evidence="4" id="KW-0406">Ion transport</keyword>
<reference evidence="8" key="1">
    <citation type="journal article" date="2014" name="Int. J. Syst. Evol. Microbiol.">
        <title>Complete genome sequence of Corynebacterium casei LMG S-19264T (=DSM 44701T), isolated from a smear-ripened cheese.</title>
        <authorList>
            <consortium name="US DOE Joint Genome Institute (JGI-PGF)"/>
            <person name="Walter F."/>
            <person name="Albersmeier A."/>
            <person name="Kalinowski J."/>
            <person name="Ruckert C."/>
        </authorList>
    </citation>
    <scope>NUCLEOTIDE SEQUENCE</scope>
    <source>
        <strain evidence="8">VKM B-2555</strain>
    </source>
</reference>
<accession>A0A9W6JK87</accession>
<gene>
    <name evidence="8" type="ORF">GCM10008171_28480</name>
</gene>
<dbReference type="GO" id="GO:0030288">
    <property type="term" value="C:outer membrane-bounded periplasmic space"/>
    <property type="evidence" value="ECO:0007669"/>
    <property type="project" value="TreeGrafter"/>
</dbReference>
<organism evidence="8 9">
    <name type="scientific">Methylopila jiangsuensis</name>
    <dbReference type="NCBI Taxonomy" id="586230"/>
    <lineage>
        <taxon>Bacteria</taxon>
        <taxon>Pseudomonadati</taxon>
        <taxon>Pseudomonadota</taxon>
        <taxon>Alphaproteobacteria</taxon>
        <taxon>Hyphomicrobiales</taxon>
        <taxon>Methylopilaceae</taxon>
        <taxon>Methylopila</taxon>
    </lineage>
</organism>
<evidence type="ECO:0000256" key="2">
    <source>
        <dbReference type="ARBA" id="ARBA00008814"/>
    </source>
</evidence>
<evidence type="ECO:0000256" key="1">
    <source>
        <dbReference type="ARBA" id="ARBA00004196"/>
    </source>
</evidence>
<comment type="similarity">
    <text evidence="2">Belongs to the bacterial solute-binding protein 8 family.</text>
</comment>
<keyword evidence="4" id="KW-0410">Iron transport</keyword>
<keyword evidence="9" id="KW-1185">Reference proteome</keyword>
<keyword evidence="4" id="KW-0408">Iron</keyword>
<sequence length="298" mass="30624">MRRVIAAALAALVSTSAAFAVDIETATGPVSIAATPKRVAAYDIASIDTLERLGVQPVGTPVNLYTSALDAVAKKAKPVGTVFEPDLEALNALEPDLVIVGGRSSPKKPLVEKVAPAIDMSLSGTDLIGGVRARVAAFGTLFGKEAEAKAATAELDAALAAARKAAEGKGAALIIMTNGPKISAFGSGSRFGWVHQALGMPTTLKEMQNAPHGEAVSFEFIAKADPDWLIVLDRAAAIGSNEQNARATLDNEIVAGTKAWKNGHVIYVPPADFYVASGGVQATTRVLTALAKALSAAE</sequence>
<evidence type="ECO:0000256" key="6">
    <source>
        <dbReference type="SAM" id="SignalP"/>
    </source>
</evidence>
<dbReference type="SUPFAM" id="SSF53807">
    <property type="entry name" value="Helical backbone' metal receptor"/>
    <property type="match status" value="1"/>
</dbReference>
<dbReference type="PANTHER" id="PTHR30532">
    <property type="entry name" value="IRON III DICITRATE-BINDING PERIPLASMIC PROTEIN"/>
    <property type="match status" value="1"/>
</dbReference>
<keyword evidence="3" id="KW-0813">Transport</keyword>
<dbReference type="EMBL" id="BSFK01000016">
    <property type="protein sequence ID" value="GLK77594.1"/>
    <property type="molecule type" value="Genomic_DNA"/>
</dbReference>
<evidence type="ECO:0000259" key="7">
    <source>
        <dbReference type="PROSITE" id="PS50983"/>
    </source>
</evidence>
<dbReference type="InterPro" id="IPR002491">
    <property type="entry name" value="ABC_transptr_periplasmic_BD"/>
</dbReference>
<protein>
    <submittedName>
        <fullName evidence="8">Iron ABC transporter substrate-binding protein</fullName>
    </submittedName>
</protein>
<dbReference type="Gene3D" id="3.40.50.1980">
    <property type="entry name" value="Nitrogenase molybdenum iron protein domain"/>
    <property type="match status" value="2"/>
</dbReference>
<feature type="chain" id="PRO_5040961788" evidence="6">
    <location>
        <begin position="21"/>
        <end position="298"/>
    </location>
</feature>
<dbReference type="AlphaFoldDB" id="A0A9W6JK87"/>
<reference evidence="8" key="2">
    <citation type="submission" date="2023-01" db="EMBL/GenBank/DDBJ databases">
        <authorList>
            <person name="Sun Q."/>
            <person name="Evtushenko L."/>
        </authorList>
    </citation>
    <scope>NUCLEOTIDE SEQUENCE</scope>
    <source>
        <strain evidence="8">VKM B-2555</strain>
    </source>
</reference>
<dbReference type="InterPro" id="IPR051313">
    <property type="entry name" value="Bact_iron-sidero_bind"/>
</dbReference>
<dbReference type="Proteomes" id="UP001143364">
    <property type="component" value="Unassembled WGS sequence"/>
</dbReference>
<feature type="signal peptide" evidence="6">
    <location>
        <begin position="1"/>
        <end position="20"/>
    </location>
</feature>
<comment type="subcellular location">
    <subcellularLocation>
        <location evidence="1">Cell envelope</location>
    </subcellularLocation>
</comment>
<evidence type="ECO:0000256" key="3">
    <source>
        <dbReference type="ARBA" id="ARBA00022448"/>
    </source>
</evidence>
<name>A0A9W6JK87_9HYPH</name>
<dbReference type="PROSITE" id="PS50983">
    <property type="entry name" value="FE_B12_PBP"/>
    <property type="match status" value="1"/>
</dbReference>
<dbReference type="Pfam" id="PF01497">
    <property type="entry name" value="Peripla_BP_2"/>
    <property type="match status" value="1"/>
</dbReference>
<proteinExistence type="inferred from homology"/>
<dbReference type="PANTHER" id="PTHR30532:SF28">
    <property type="entry name" value="PETROBACTIN-BINDING PROTEIN YCLQ"/>
    <property type="match status" value="1"/>
</dbReference>
<evidence type="ECO:0000313" key="9">
    <source>
        <dbReference type="Proteomes" id="UP001143364"/>
    </source>
</evidence>
<feature type="domain" description="Fe/B12 periplasmic-binding" evidence="7">
    <location>
        <begin position="38"/>
        <end position="298"/>
    </location>
</feature>
<evidence type="ECO:0000256" key="4">
    <source>
        <dbReference type="ARBA" id="ARBA00022496"/>
    </source>
</evidence>
<evidence type="ECO:0000256" key="5">
    <source>
        <dbReference type="ARBA" id="ARBA00022729"/>
    </source>
</evidence>